<reference evidence="1" key="1">
    <citation type="submission" date="2020-02" db="EMBL/GenBank/DDBJ databases">
        <authorList>
            <person name="Meier V. D."/>
        </authorList>
    </citation>
    <scope>NUCLEOTIDE SEQUENCE</scope>
    <source>
        <strain evidence="1">AVDCRST_MAG93</strain>
    </source>
</reference>
<protein>
    <submittedName>
        <fullName evidence="1">Uncharacterized protein</fullName>
    </submittedName>
</protein>
<accession>A0A6J4L774</accession>
<organism evidence="1">
    <name type="scientific">uncultured Chloroflexia bacterium</name>
    <dbReference type="NCBI Taxonomy" id="1672391"/>
    <lineage>
        <taxon>Bacteria</taxon>
        <taxon>Bacillati</taxon>
        <taxon>Chloroflexota</taxon>
        <taxon>Chloroflexia</taxon>
        <taxon>environmental samples</taxon>
    </lineage>
</organism>
<evidence type="ECO:0000313" key="1">
    <source>
        <dbReference type="EMBL" id="CAA9324404.1"/>
    </source>
</evidence>
<name>A0A6J4L774_9CHLR</name>
<dbReference type="EMBL" id="CADCTR010001985">
    <property type="protein sequence ID" value="CAA9324404.1"/>
    <property type="molecule type" value="Genomic_DNA"/>
</dbReference>
<proteinExistence type="predicted"/>
<gene>
    <name evidence="1" type="ORF">AVDCRST_MAG93-5903</name>
</gene>
<dbReference type="AlphaFoldDB" id="A0A6J4L774"/>
<sequence length="86" mass="9678">MTDRISNTEYKTTFDDLEEGKELVLRTGRAACKVTVKFFDGTEVRFTLHPGSKAVLKRGSSLSVQIELNEPDRIVGHLELIKPDDN</sequence>